<dbReference type="InterPro" id="IPR000700">
    <property type="entry name" value="PAS-assoc_C"/>
</dbReference>
<evidence type="ECO:0000313" key="5">
    <source>
        <dbReference type="EMBL" id="MBM5461565.1"/>
    </source>
</evidence>
<sequence>MSERYRTAVDAAAIFSETDLAGNITYVNEQFCAISGYSAQELLGQNHRMLNSEQHPAEFFIDLWQSISRGQVWRGEICNRSKDGRLYWVESTIVPMFDAANQRVQKYVSIRFDVTKKRQLMHTLQWRAERDELTGLPNRFLLSERLEQAIAAVQRYHGTLAVGMLDLDGFKLINDRYGHATGDRLLVAVADRLKQIMRGEDTLARLGGDEFVLVLRVQDTEELESAMRRILSALSSAYTIDGIGIHISASIGVTLYPNDNEDAETLLRHADQAMYKAKQRGRDCFHLFDVSLDKKAKTAFETVIRVSEALHNGELCLYYQPKINLNSGAVIGFEALLRWQHPQEGLIPPLDFLPLVEQTDLIVEIGEWVIDQALNQIGRWAALGHTWSVSVNIAALHFQRADFTETLKSLLACHPNVAPQMLDIEIVESVVLENIQHVSKRLIACQDLGVTFSLDDFGAGYSSLSYLKQLPTQSIKIDQSFIRHILDDKDSLVLTKAIIGLAKSFNREVIAEGVETVEQGVLLMRLGCDVAQGYGIAKPMPVEQVSRWVAQFVSNPSWGWRSQGASQNTQPHIAAT</sequence>
<dbReference type="SMART" id="SM00052">
    <property type="entry name" value="EAL"/>
    <property type="match status" value="1"/>
</dbReference>
<proteinExistence type="predicted"/>
<reference evidence="5 6" key="1">
    <citation type="submission" date="2020-08" db="EMBL/GenBank/DDBJ databases">
        <title>Description of novel Pseudomonas species.</title>
        <authorList>
            <person name="Duman M."/>
            <person name="Mulet M."/>
            <person name="Altun S."/>
            <person name="Saticioglu I.B."/>
            <person name="Lalucat J."/>
            <person name="Garcia-Valdes E."/>
        </authorList>
    </citation>
    <scope>NUCLEOTIDE SEQUENCE [LARGE SCALE GENOMIC DNA]</scope>
    <source>
        <strain evidence="5 6">P66</strain>
    </source>
</reference>
<dbReference type="NCBIfam" id="TIGR00254">
    <property type="entry name" value="GGDEF"/>
    <property type="match status" value="1"/>
</dbReference>
<keyword evidence="6" id="KW-1185">Reference proteome</keyword>
<dbReference type="PANTHER" id="PTHR44757">
    <property type="entry name" value="DIGUANYLATE CYCLASE DGCP"/>
    <property type="match status" value="1"/>
</dbReference>
<dbReference type="InterPro" id="IPR029787">
    <property type="entry name" value="Nucleotide_cyclase"/>
</dbReference>
<dbReference type="NCBIfam" id="TIGR00229">
    <property type="entry name" value="sensory_box"/>
    <property type="match status" value="1"/>
</dbReference>
<feature type="domain" description="EAL" evidence="3">
    <location>
        <begin position="299"/>
        <end position="553"/>
    </location>
</feature>
<dbReference type="PROSITE" id="PS50883">
    <property type="entry name" value="EAL"/>
    <property type="match status" value="1"/>
</dbReference>
<dbReference type="Pfam" id="PF00563">
    <property type="entry name" value="EAL"/>
    <property type="match status" value="1"/>
</dbReference>
<dbReference type="Gene3D" id="3.30.70.270">
    <property type="match status" value="1"/>
</dbReference>
<dbReference type="InterPro" id="IPR001633">
    <property type="entry name" value="EAL_dom"/>
</dbReference>
<dbReference type="PROSITE" id="PS50112">
    <property type="entry name" value="PAS"/>
    <property type="match status" value="1"/>
</dbReference>
<evidence type="ECO:0000259" key="2">
    <source>
        <dbReference type="PROSITE" id="PS50113"/>
    </source>
</evidence>
<dbReference type="Pfam" id="PF13426">
    <property type="entry name" value="PAS_9"/>
    <property type="match status" value="1"/>
</dbReference>
<dbReference type="SUPFAM" id="SSF141868">
    <property type="entry name" value="EAL domain-like"/>
    <property type="match status" value="1"/>
</dbReference>
<dbReference type="PROSITE" id="PS50887">
    <property type="entry name" value="GGDEF"/>
    <property type="match status" value="1"/>
</dbReference>
<evidence type="ECO:0000259" key="1">
    <source>
        <dbReference type="PROSITE" id="PS50112"/>
    </source>
</evidence>
<organism evidence="5 6">
    <name type="scientific">Pseudomonas arcuscaelestis</name>
    <dbReference type="NCBI Taxonomy" id="2710591"/>
    <lineage>
        <taxon>Bacteria</taxon>
        <taxon>Pseudomonadati</taxon>
        <taxon>Pseudomonadota</taxon>
        <taxon>Gammaproteobacteria</taxon>
        <taxon>Pseudomonadales</taxon>
        <taxon>Pseudomonadaceae</taxon>
        <taxon>Pseudomonas</taxon>
    </lineage>
</organism>
<evidence type="ECO:0000313" key="6">
    <source>
        <dbReference type="Proteomes" id="UP000745663"/>
    </source>
</evidence>
<dbReference type="PROSITE" id="PS50113">
    <property type="entry name" value="PAC"/>
    <property type="match status" value="1"/>
</dbReference>
<dbReference type="SUPFAM" id="SSF55785">
    <property type="entry name" value="PYP-like sensor domain (PAS domain)"/>
    <property type="match status" value="1"/>
</dbReference>
<dbReference type="Gene3D" id="3.20.20.450">
    <property type="entry name" value="EAL domain"/>
    <property type="match status" value="1"/>
</dbReference>
<dbReference type="PANTHER" id="PTHR44757:SF2">
    <property type="entry name" value="BIOFILM ARCHITECTURE MAINTENANCE PROTEIN MBAA"/>
    <property type="match status" value="1"/>
</dbReference>
<feature type="domain" description="GGDEF" evidence="4">
    <location>
        <begin position="158"/>
        <end position="290"/>
    </location>
</feature>
<dbReference type="RefSeq" id="WP_203585809.1">
    <property type="nucleotide sequence ID" value="NZ_JACOPV010000035.1"/>
</dbReference>
<evidence type="ECO:0000259" key="3">
    <source>
        <dbReference type="PROSITE" id="PS50883"/>
    </source>
</evidence>
<dbReference type="InterPro" id="IPR035919">
    <property type="entry name" value="EAL_sf"/>
</dbReference>
<dbReference type="InterPro" id="IPR000160">
    <property type="entry name" value="GGDEF_dom"/>
</dbReference>
<dbReference type="SMART" id="SM00091">
    <property type="entry name" value="PAS"/>
    <property type="match status" value="1"/>
</dbReference>
<dbReference type="SUPFAM" id="SSF55073">
    <property type="entry name" value="Nucleotide cyclase"/>
    <property type="match status" value="1"/>
</dbReference>
<dbReference type="CDD" id="cd00130">
    <property type="entry name" value="PAS"/>
    <property type="match status" value="1"/>
</dbReference>
<accession>A0ABS2C6Q6</accession>
<dbReference type="Proteomes" id="UP000745663">
    <property type="component" value="Unassembled WGS sequence"/>
</dbReference>
<feature type="domain" description="PAC" evidence="2">
    <location>
        <begin position="73"/>
        <end position="126"/>
    </location>
</feature>
<dbReference type="CDD" id="cd01948">
    <property type="entry name" value="EAL"/>
    <property type="match status" value="1"/>
</dbReference>
<dbReference type="Gene3D" id="3.30.450.20">
    <property type="entry name" value="PAS domain"/>
    <property type="match status" value="1"/>
</dbReference>
<dbReference type="InterPro" id="IPR035965">
    <property type="entry name" value="PAS-like_dom_sf"/>
</dbReference>
<comment type="caution">
    <text evidence="5">The sequence shown here is derived from an EMBL/GenBank/DDBJ whole genome shotgun (WGS) entry which is preliminary data.</text>
</comment>
<gene>
    <name evidence="5" type="ORF">H8F21_28840</name>
</gene>
<dbReference type="InterPro" id="IPR000014">
    <property type="entry name" value="PAS"/>
</dbReference>
<dbReference type="CDD" id="cd01949">
    <property type="entry name" value="GGDEF"/>
    <property type="match status" value="1"/>
</dbReference>
<evidence type="ECO:0000259" key="4">
    <source>
        <dbReference type="PROSITE" id="PS50887"/>
    </source>
</evidence>
<feature type="domain" description="PAS" evidence="1">
    <location>
        <begin position="1"/>
        <end position="56"/>
    </location>
</feature>
<protein>
    <submittedName>
        <fullName evidence="5">EAL domain-containing protein</fullName>
    </submittedName>
</protein>
<dbReference type="InterPro" id="IPR043128">
    <property type="entry name" value="Rev_trsase/Diguanyl_cyclase"/>
</dbReference>
<name>A0ABS2C6Q6_9PSED</name>
<dbReference type="InterPro" id="IPR001610">
    <property type="entry name" value="PAC"/>
</dbReference>
<dbReference type="SMART" id="SM00267">
    <property type="entry name" value="GGDEF"/>
    <property type="match status" value="1"/>
</dbReference>
<dbReference type="SMART" id="SM00086">
    <property type="entry name" value="PAC"/>
    <property type="match status" value="1"/>
</dbReference>
<dbReference type="EMBL" id="JACOPV010000035">
    <property type="protein sequence ID" value="MBM5461565.1"/>
    <property type="molecule type" value="Genomic_DNA"/>
</dbReference>
<dbReference type="Pfam" id="PF00990">
    <property type="entry name" value="GGDEF"/>
    <property type="match status" value="1"/>
</dbReference>
<dbReference type="InterPro" id="IPR052155">
    <property type="entry name" value="Biofilm_reg_signaling"/>
</dbReference>